<feature type="compositionally biased region" description="Basic and acidic residues" evidence="2">
    <location>
        <begin position="105"/>
        <end position="117"/>
    </location>
</feature>
<feature type="region of interest" description="Disordered" evidence="2">
    <location>
        <begin position="97"/>
        <end position="140"/>
    </location>
</feature>
<dbReference type="SUPFAM" id="SSF51905">
    <property type="entry name" value="FAD/NAD(P)-binding domain"/>
    <property type="match status" value="1"/>
</dbReference>
<proteinExistence type="inferred from homology"/>
<evidence type="ECO:0000313" key="3">
    <source>
        <dbReference type="EMBL" id="KAJ8878924.1"/>
    </source>
</evidence>
<dbReference type="InterPro" id="IPR018203">
    <property type="entry name" value="GDP_dissociation_inhibitor"/>
</dbReference>
<name>A0ABQ9H3Q1_9NEOP</name>
<dbReference type="InterPro" id="IPR036188">
    <property type="entry name" value="FAD/NAD-bd_sf"/>
</dbReference>
<keyword evidence="4" id="KW-1185">Reference proteome</keyword>
<dbReference type="Gene3D" id="3.50.50.60">
    <property type="entry name" value="FAD/NAD(P)-binding domain"/>
    <property type="match status" value="1"/>
</dbReference>
<comment type="caution">
    <text evidence="3">The sequence shown here is derived from an EMBL/GenBank/DDBJ whole genome shotgun (WGS) entry which is preliminary data.</text>
</comment>
<protein>
    <submittedName>
        <fullName evidence="3">Uncharacterized protein</fullName>
    </submittedName>
</protein>
<accession>A0ABQ9H3Q1</accession>
<evidence type="ECO:0000256" key="1">
    <source>
        <dbReference type="ARBA" id="ARBA00005593"/>
    </source>
</evidence>
<reference evidence="3 4" key="1">
    <citation type="submission" date="2023-02" db="EMBL/GenBank/DDBJ databases">
        <title>LHISI_Scaffold_Assembly.</title>
        <authorList>
            <person name="Stuart O.P."/>
            <person name="Cleave R."/>
            <person name="Magrath M.J.L."/>
            <person name="Mikheyev A.S."/>
        </authorList>
    </citation>
    <scope>NUCLEOTIDE SEQUENCE [LARGE SCALE GENOMIC DNA]</scope>
    <source>
        <strain evidence="3">Daus_M_001</strain>
        <tissue evidence="3">Leg muscle</tissue>
    </source>
</reference>
<evidence type="ECO:0000313" key="4">
    <source>
        <dbReference type="Proteomes" id="UP001159363"/>
    </source>
</evidence>
<sequence length="165" mass="18404">MTESILAAAASRVGKKVLHLDSNEYYGGLWASFNFDGLQKWMEECRQPWKSVDNVTDDTKALLKDGEVAVGAGNQFSTISNIQEKWYIMEETTEPVESVSISKRTQTDGEEAAKESGDSEAGVAKVDSVDGDDVSALSQRKQWSQSKVKKEYRKFNLDLAPKVWM</sequence>
<evidence type="ECO:0000256" key="2">
    <source>
        <dbReference type="SAM" id="MobiDB-lite"/>
    </source>
</evidence>
<dbReference type="PANTHER" id="PTHR11787">
    <property type="entry name" value="RAB GDP-DISSOCIATION INHIBITOR"/>
    <property type="match status" value="1"/>
</dbReference>
<comment type="similarity">
    <text evidence="1">Belongs to the Rab GDI family.</text>
</comment>
<gene>
    <name evidence="3" type="ORF">PR048_019527</name>
</gene>
<dbReference type="Proteomes" id="UP001159363">
    <property type="component" value="Chromosome 6"/>
</dbReference>
<dbReference type="EMBL" id="JARBHB010000007">
    <property type="protein sequence ID" value="KAJ8878924.1"/>
    <property type="molecule type" value="Genomic_DNA"/>
</dbReference>
<organism evidence="3 4">
    <name type="scientific">Dryococelus australis</name>
    <dbReference type="NCBI Taxonomy" id="614101"/>
    <lineage>
        <taxon>Eukaryota</taxon>
        <taxon>Metazoa</taxon>
        <taxon>Ecdysozoa</taxon>
        <taxon>Arthropoda</taxon>
        <taxon>Hexapoda</taxon>
        <taxon>Insecta</taxon>
        <taxon>Pterygota</taxon>
        <taxon>Neoptera</taxon>
        <taxon>Polyneoptera</taxon>
        <taxon>Phasmatodea</taxon>
        <taxon>Verophasmatodea</taxon>
        <taxon>Anareolatae</taxon>
        <taxon>Phasmatidae</taxon>
        <taxon>Eurycanthinae</taxon>
        <taxon>Dryococelus</taxon>
    </lineage>
</organism>
<dbReference type="PRINTS" id="PR00891">
    <property type="entry name" value="RABGDIREP"/>
</dbReference>
<dbReference type="PANTHER" id="PTHR11787:SF4">
    <property type="entry name" value="CHM, RAB ESCORT PROTEIN 1"/>
    <property type="match status" value="1"/>
</dbReference>
<dbReference type="Pfam" id="PF00996">
    <property type="entry name" value="GDI"/>
    <property type="match status" value="1"/>
</dbReference>